<keyword evidence="3" id="KW-1185">Reference proteome</keyword>
<proteinExistence type="predicted"/>
<accession>A0A4R4UV11</accession>
<name>A0A4R4UV11_9PSEU</name>
<dbReference type="RefSeq" id="WP_132618963.1">
    <property type="nucleotide sequence ID" value="NZ_SMKV01000002.1"/>
</dbReference>
<gene>
    <name evidence="2" type="ORF">E1161_02135</name>
</gene>
<dbReference type="EMBL" id="SMKV01000002">
    <property type="protein sequence ID" value="TDC96307.1"/>
    <property type="molecule type" value="Genomic_DNA"/>
</dbReference>
<comment type="caution">
    <text evidence="2">The sequence shown here is derived from an EMBL/GenBank/DDBJ whole genome shotgun (WGS) entry which is preliminary data.</text>
</comment>
<reference evidence="2 3" key="1">
    <citation type="submission" date="2019-03" db="EMBL/GenBank/DDBJ databases">
        <title>Draft genome sequences of novel Actinobacteria.</title>
        <authorList>
            <person name="Sahin N."/>
            <person name="Ay H."/>
            <person name="Saygin H."/>
        </authorList>
    </citation>
    <scope>NUCLEOTIDE SEQUENCE [LARGE SCALE GENOMIC DNA]</scope>
    <source>
        <strain evidence="2 3">16K404</strain>
    </source>
</reference>
<protein>
    <submittedName>
        <fullName evidence="2">Uncharacterized protein</fullName>
    </submittedName>
</protein>
<dbReference type="Proteomes" id="UP000294744">
    <property type="component" value="Unassembled WGS sequence"/>
</dbReference>
<evidence type="ECO:0000256" key="1">
    <source>
        <dbReference type="SAM" id="MobiDB-lite"/>
    </source>
</evidence>
<sequence length="297" mass="32447">MGTFRPAAGLTGTFPYPPSEPVITHSGEHDTRIDRACYTKSAPDLRIVLRMQKTTAAKAAALSSHRRVYRVSELTKLGISQSTAYRWARADGPWTRLAPGIVLVAPGPATVRDRIDAALLRAGPHAMLTGLHAARLHGLKSPPESADIHVLIPHRQKIQSYAGTRFERTTRLPKPVLIDGIPVAPPVRAVMDGARTFMSAALTRKILFEAIEAENLCRFEELVAEMESGSRRGTAVPRATLRAYKSGLEPPRDLLRVALTPASGPPPPRAVRPRRRSLWSAGRLLSRTVLRTLVPSP</sequence>
<organism evidence="2 3">
    <name type="scientific">Saccharopolyspora aridisoli</name>
    <dbReference type="NCBI Taxonomy" id="2530385"/>
    <lineage>
        <taxon>Bacteria</taxon>
        <taxon>Bacillati</taxon>
        <taxon>Actinomycetota</taxon>
        <taxon>Actinomycetes</taxon>
        <taxon>Pseudonocardiales</taxon>
        <taxon>Pseudonocardiaceae</taxon>
        <taxon>Saccharopolyspora</taxon>
    </lineage>
</organism>
<dbReference type="AlphaFoldDB" id="A0A4R4UV11"/>
<evidence type="ECO:0000313" key="3">
    <source>
        <dbReference type="Proteomes" id="UP000294744"/>
    </source>
</evidence>
<feature type="region of interest" description="Disordered" evidence="1">
    <location>
        <begin position="1"/>
        <end position="20"/>
    </location>
</feature>
<evidence type="ECO:0000313" key="2">
    <source>
        <dbReference type="EMBL" id="TDC96307.1"/>
    </source>
</evidence>
<dbReference type="OrthoDB" id="4870610at2"/>